<sequence length="108" mass="11516">MSLLDPLFRPLAGVAGAGPDEPPSAPVCDPRAEILSEAAGRMYRAGGDMRLYGLSRYVEEEAVELLEEYGPSTSESATAAGCRWKSVRGGFGERYRIPAKGLITTTPP</sequence>
<keyword evidence="2" id="KW-1185">Reference proteome</keyword>
<reference evidence="1 2" key="1">
    <citation type="submission" date="2019-03" db="EMBL/GenBank/DDBJ databases">
        <title>Whole genome sequence of a novel Rubrobacter taiwanensis strain, isolated from Yellowstone National Park.</title>
        <authorList>
            <person name="Freed S."/>
            <person name="Ramaley R.F."/>
            <person name="Kyndt J.A."/>
        </authorList>
    </citation>
    <scope>NUCLEOTIDE SEQUENCE [LARGE SCALE GENOMIC DNA]</scope>
    <source>
        <strain evidence="1 2">Yellowstone</strain>
    </source>
</reference>
<dbReference type="RefSeq" id="WP_132687659.1">
    <property type="nucleotide sequence ID" value="NZ_SKBU01000004.1"/>
</dbReference>
<dbReference type="EMBL" id="SKBU01000004">
    <property type="protein sequence ID" value="TCJ20266.1"/>
    <property type="molecule type" value="Genomic_DNA"/>
</dbReference>
<proteinExistence type="predicted"/>
<dbReference type="AlphaFoldDB" id="A0A4R1BSK2"/>
<evidence type="ECO:0000313" key="1">
    <source>
        <dbReference type="EMBL" id="TCJ20266.1"/>
    </source>
</evidence>
<comment type="caution">
    <text evidence="1">The sequence shown here is derived from an EMBL/GenBank/DDBJ whole genome shotgun (WGS) entry which is preliminary data.</text>
</comment>
<organism evidence="1 2">
    <name type="scientific">Rubrobacter taiwanensis</name>
    <dbReference type="NCBI Taxonomy" id="185139"/>
    <lineage>
        <taxon>Bacteria</taxon>
        <taxon>Bacillati</taxon>
        <taxon>Actinomycetota</taxon>
        <taxon>Rubrobacteria</taxon>
        <taxon>Rubrobacterales</taxon>
        <taxon>Rubrobacteraceae</taxon>
        <taxon>Rubrobacter</taxon>
    </lineage>
</organism>
<name>A0A4R1BSK2_9ACTN</name>
<protein>
    <submittedName>
        <fullName evidence="1">Uncharacterized protein</fullName>
    </submittedName>
</protein>
<accession>A0A4R1BSK2</accession>
<evidence type="ECO:0000313" key="2">
    <source>
        <dbReference type="Proteomes" id="UP000295244"/>
    </source>
</evidence>
<dbReference type="Proteomes" id="UP000295244">
    <property type="component" value="Unassembled WGS sequence"/>
</dbReference>
<gene>
    <name evidence="1" type="ORF">E0L93_01770</name>
</gene>